<keyword evidence="4" id="KW-0472">Membrane</keyword>
<feature type="domain" description="Response regulatory" evidence="6">
    <location>
        <begin position="568"/>
        <end position="688"/>
    </location>
</feature>
<evidence type="ECO:0000259" key="6">
    <source>
        <dbReference type="PROSITE" id="PS50110"/>
    </source>
</evidence>
<evidence type="ECO:0000256" key="1">
    <source>
        <dbReference type="ARBA" id="ARBA00000085"/>
    </source>
</evidence>
<dbReference type="InterPro" id="IPR005467">
    <property type="entry name" value="His_kinase_dom"/>
</dbReference>
<feature type="modified residue" description="4-aspartylphosphate" evidence="3">
    <location>
        <position position="622"/>
    </location>
</feature>
<evidence type="ECO:0000259" key="5">
    <source>
        <dbReference type="PROSITE" id="PS50109"/>
    </source>
</evidence>
<feature type="transmembrane region" description="Helical" evidence="4">
    <location>
        <begin position="275"/>
        <end position="296"/>
    </location>
</feature>
<protein>
    <recommendedName>
        <fullName evidence="2">histidine kinase</fullName>
        <ecNumber evidence="2">2.7.13.3</ecNumber>
    </recommendedName>
</protein>
<gene>
    <name evidence="7" type="ORF">KP005_08215</name>
</gene>
<dbReference type="SMART" id="SM00387">
    <property type="entry name" value="HATPase_c"/>
    <property type="match status" value="1"/>
</dbReference>
<keyword evidence="3" id="KW-0597">Phosphoprotein</keyword>
<dbReference type="PROSITE" id="PS50110">
    <property type="entry name" value="RESPONSE_REGULATORY"/>
    <property type="match status" value="1"/>
</dbReference>
<keyword evidence="4" id="KW-0812">Transmembrane</keyword>
<dbReference type="EC" id="2.7.13.3" evidence="2"/>
<evidence type="ECO:0000313" key="7">
    <source>
        <dbReference type="EMBL" id="QWV99246.1"/>
    </source>
</evidence>
<evidence type="ECO:0000256" key="2">
    <source>
        <dbReference type="ARBA" id="ARBA00012438"/>
    </source>
</evidence>
<keyword evidence="4" id="KW-1133">Transmembrane helix</keyword>
<dbReference type="CDD" id="cd12915">
    <property type="entry name" value="PDC2_DGC_like"/>
    <property type="match status" value="1"/>
</dbReference>
<dbReference type="CDD" id="cd00082">
    <property type="entry name" value="HisKA"/>
    <property type="match status" value="1"/>
</dbReference>
<dbReference type="SMART" id="SM00448">
    <property type="entry name" value="REC"/>
    <property type="match status" value="1"/>
</dbReference>
<evidence type="ECO:0000313" key="8">
    <source>
        <dbReference type="Proteomes" id="UP000683493"/>
    </source>
</evidence>
<name>A0ABX8JMN5_9BACT</name>
<dbReference type="InterPro" id="IPR001789">
    <property type="entry name" value="Sig_transdc_resp-reg_receiver"/>
</dbReference>
<reference evidence="7 8" key="1">
    <citation type="submission" date="2021-06" db="EMBL/GenBank/DDBJ databases">
        <title>Gemonas diversity in paddy soil.</title>
        <authorList>
            <person name="Liu G."/>
        </authorList>
    </citation>
    <scope>NUCLEOTIDE SEQUENCE [LARGE SCALE GENOMIC DNA]</scope>
    <source>
        <strain evidence="7 8">RG29</strain>
    </source>
</reference>
<dbReference type="Pfam" id="PF02518">
    <property type="entry name" value="HATPase_c"/>
    <property type="match status" value="1"/>
</dbReference>
<sequence>MVLNIVVVAMVSLSLLQSRDVYNERAKVNTQNLARVLDENISGVFFKIDVALQGVCDEYERQLAGGHVDHASLSRFIVRQHTRLPELLALRATDPAGLAIYGPEVTPATTKSLAHRDYFVHLRRTPGAGLVISKPLVGGISGKWMIILARRVNRPDGSFAGLVYAGVGLDYLSHSFSTLNVGKNGFLALVASDLSIVARYPKLKAPPGGTEVGTVFPQFRELLAAGQSTGTYHARSSVDPMERVFSYRKIALTQPLYVFVALSTADYLANWYTELYSGIFFVLIFMIITTALTHVFNREWDRSREAEQALKMMEDERLKMEKLESLGTLAGGIAHDFNNILTGIMGNLSFARMHLDPDHRSQPLLEAAEKASLRAGDLAKQLLTFARGGAPVMEETSVSLLVEEAVSLTLSGSNVKGIVDVPASLNAVEADAGQLCQAFNNIIRNAMEAMPGGGMLVITARDHVLEANNWQKLPPGPYVSVSFSDEGTGIPEQDLKKIFDPYFTTKPHGKGLGLASVYSIVKRHGGNVSVDSRVGEGTTFTVYLPSLGKSCETRTAREVQQGSNAGLSLLVMDDEEAIRQLAEGVLRHMGHRVVTCADGGDAVALYREAMQAGDGFSAVLADLTIPGGMGGMEVARQILSLDPKARLVVMSGYSDDPVMANYRDYGFTKALPKPFDAKAMASLIESLR</sequence>
<evidence type="ECO:0000256" key="3">
    <source>
        <dbReference type="PROSITE-ProRule" id="PRU00169"/>
    </source>
</evidence>
<feature type="transmembrane region" description="Helical" evidence="4">
    <location>
        <begin position="250"/>
        <end position="269"/>
    </location>
</feature>
<dbReference type="PANTHER" id="PTHR43065">
    <property type="entry name" value="SENSOR HISTIDINE KINASE"/>
    <property type="match status" value="1"/>
</dbReference>
<dbReference type="CDD" id="cd12914">
    <property type="entry name" value="PDC1_DGC_like"/>
    <property type="match status" value="1"/>
</dbReference>
<evidence type="ECO:0000256" key="4">
    <source>
        <dbReference type="SAM" id="Phobius"/>
    </source>
</evidence>
<dbReference type="Proteomes" id="UP000683493">
    <property type="component" value="Chromosome"/>
</dbReference>
<dbReference type="PANTHER" id="PTHR43065:SF42">
    <property type="entry name" value="TWO-COMPONENT SENSOR PPRA"/>
    <property type="match status" value="1"/>
</dbReference>
<dbReference type="InterPro" id="IPR003661">
    <property type="entry name" value="HisK_dim/P_dom"/>
</dbReference>
<dbReference type="EMBL" id="CP076724">
    <property type="protein sequence ID" value="QWV99246.1"/>
    <property type="molecule type" value="Genomic_DNA"/>
</dbReference>
<dbReference type="Pfam" id="PF00072">
    <property type="entry name" value="Response_reg"/>
    <property type="match status" value="1"/>
</dbReference>
<dbReference type="SMART" id="SM00388">
    <property type="entry name" value="HisKA"/>
    <property type="match status" value="1"/>
</dbReference>
<feature type="domain" description="Histidine kinase" evidence="5">
    <location>
        <begin position="332"/>
        <end position="548"/>
    </location>
</feature>
<comment type="catalytic activity">
    <reaction evidence="1">
        <text>ATP + protein L-histidine = ADP + protein N-phospho-L-histidine.</text>
        <dbReference type="EC" id="2.7.13.3"/>
    </reaction>
</comment>
<dbReference type="CDD" id="cd17546">
    <property type="entry name" value="REC_hyHK_CKI1_RcsC-like"/>
    <property type="match status" value="1"/>
</dbReference>
<keyword evidence="8" id="KW-1185">Reference proteome</keyword>
<dbReference type="PROSITE" id="PS50109">
    <property type="entry name" value="HIS_KIN"/>
    <property type="match status" value="1"/>
</dbReference>
<organism evidence="7 8">
    <name type="scientific">Geomonas diazotrophica</name>
    <dbReference type="NCBI Taxonomy" id="2843197"/>
    <lineage>
        <taxon>Bacteria</taxon>
        <taxon>Pseudomonadati</taxon>
        <taxon>Thermodesulfobacteriota</taxon>
        <taxon>Desulfuromonadia</taxon>
        <taxon>Geobacterales</taxon>
        <taxon>Geobacteraceae</taxon>
        <taxon>Geomonas</taxon>
    </lineage>
</organism>
<proteinExistence type="predicted"/>
<accession>A0ABX8JMN5</accession>
<dbReference type="InterPro" id="IPR003594">
    <property type="entry name" value="HATPase_dom"/>
</dbReference>
<dbReference type="Pfam" id="PF00512">
    <property type="entry name" value="HisKA"/>
    <property type="match status" value="1"/>
</dbReference>